<reference evidence="2" key="1">
    <citation type="submission" date="2020-05" db="EMBL/GenBank/DDBJ databases">
        <title>Mycena genomes resolve the evolution of fungal bioluminescence.</title>
        <authorList>
            <person name="Tsai I.J."/>
        </authorList>
    </citation>
    <scope>NUCLEOTIDE SEQUENCE</scope>
    <source>
        <strain evidence="2">160909Yilan</strain>
    </source>
</reference>
<dbReference type="InterPro" id="IPR011333">
    <property type="entry name" value="SKP1/BTB/POZ_sf"/>
</dbReference>
<protein>
    <submittedName>
        <fullName evidence="2">BTB domain-containing protein</fullName>
    </submittedName>
</protein>
<dbReference type="OrthoDB" id="2879636at2759"/>
<proteinExistence type="predicted"/>
<evidence type="ECO:0000313" key="2">
    <source>
        <dbReference type="EMBL" id="KAF7351078.1"/>
    </source>
</evidence>
<name>A0A8H6XZ94_9AGAR</name>
<dbReference type="AlphaFoldDB" id="A0A8H6XZ94"/>
<accession>A0A8H6XZ94</accession>
<dbReference type="SMART" id="SM00225">
    <property type="entry name" value="BTB"/>
    <property type="match status" value="1"/>
</dbReference>
<keyword evidence="3" id="KW-1185">Reference proteome</keyword>
<dbReference type="SUPFAM" id="SSF54695">
    <property type="entry name" value="POZ domain"/>
    <property type="match status" value="1"/>
</dbReference>
<evidence type="ECO:0000313" key="3">
    <source>
        <dbReference type="Proteomes" id="UP000623467"/>
    </source>
</evidence>
<dbReference type="Proteomes" id="UP000623467">
    <property type="component" value="Unassembled WGS sequence"/>
</dbReference>
<comment type="caution">
    <text evidence="2">The sequence shown here is derived from an EMBL/GenBank/DDBJ whole genome shotgun (WGS) entry which is preliminary data.</text>
</comment>
<gene>
    <name evidence="2" type="ORF">MSAN_01670200</name>
</gene>
<dbReference type="PROSITE" id="PS50097">
    <property type="entry name" value="BTB"/>
    <property type="match status" value="1"/>
</dbReference>
<dbReference type="Gene3D" id="3.30.710.10">
    <property type="entry name" value="Potassium Channel Kv1.1, Chain A"/>
    <property type="match status" value="1"/>
</dbReference>
<sequence>MSSPPSKRQRTEETVPMKRSDIWRSDGSVVLQAENMQFRVHWSVLALSSSVFRDMQDIPQPPDQPSVDGCPLVELQDSAIDVEHLLTALYDPTFLSRAALSLGVVGALLRLGRKYDFKNLFDSAVARLSFQNPATLEEYVNLIVDGRYNLTRIIPYPGYTVDLLILARESNMGLVLPVAYYRAVADCDQVSPIFNMFDCRHI</sequence>
<evidence type="ECO:0000259" key="1">
    <source>
        <dbReference type="PROSITE" id="PS50097"/>
    </source>
</evidence>
<dbReference type="Pfam" id="PF00651">
    <property type="entry name" value="BTB"/>
    <property type="match status" value="1"/>
</dbReference>
<dbReference type="InterPro" id="IPR000210">
    <property type="entry name" value="BTB/POZ_dom"/>
</dbReference>
<dbReference type="EMBL" id="JACAZH010000014">
    <property type="protein sequence ID" value="KAF7351078.1"/>
    <property type="molecule type" value="Genomic_DNA"/>
</dbReference>
<feature type="domain" description="BTB" evidence="1">
    <location>
        <begin position="27"/>
        <end position="91"/>
    </location>
</feature>
<organism evidence="2 3">
    <name type="scientific">Mycena sanguinolenta</name>
    <dbReference type="NCBI Taxonomy" id="230812"/>
    <lineage>
        <taxon>Eukaryota</taxon>
        <taxon>Fungi</taxon>
        <taxon>Dikarya</taxon>
        <taxon>Basidiomycota</taxon>
        <taxon>Agaricomycotina</taxon>
        <taxon>Agaricomycetes</taxon>
        <taxon>Agaricomycetidae</taxon>
        <taxon>Agaricales</taxon>
        <taxon>Marasmiineae</taxon>
        <taxon>Mycenaceae</taxon>
        <taxon>Mycena</taxon>
    </lineage>
</organism>
<dbReference type="CDD" id="cd18186">
    <property type="entry name" value="BTB_POZ_ZBTB_KLHL-like"/>
    <property type="match status" value="1"/>
</dbReference>